<dbReference type="EMBL" id="VSRR010089148">
    <property type="protein sequence ID" value="MPC91836.1"/>
    <property type="molecule type" value="Genomic_DNA"/>
</dbReference>
<dbReference type="Proteomes" id="UP000324222">
    <property type="component" value="Unassembled WGS sequence"/>
</dbReference>
<comment type="caution">
    <text evidence="1">The sequence shown here is derived from an EMBL/GenBank/DDBJ whole genome shotgun (WGS) entry which is preliminary data.</text>
</comment>
<proteinExistence type="predicted"/>
<name>A0A5B7JCM6_PORTR</name>
<evidence type="ECO:0000313" key="2">
    <source>
        <dbReference type="Proteomes" id="UP000324222"/>
    </source>
</evidence>
<sequence>MLCRSIVLKKVAPSSTPCAPPQHP</sequence>
<protein>
    <submittedName>
        <fullName evidence="1">Uncharacterized protein</fullName>
    </submittedName>
</protein>
<dbReference type="AlphaFoldDB" id="A0A5B7JCM6"/>
<organism evidence="1 2">
    <name type="scientific">Portunus trituberculatus</name>
    <name type="common">Swimming crab</name>
    <name type="synonym">Neptunus trituberculatus</name>
    <dbReference type="NCBI Taxonomy" id="210409"/>
    <lineage>
        <taxon>Eukaryota</taxon>
        <taxon>Metazoa</taxon>
        <taxon>Ecdysozoa</taxon>
        <taxon>Arthropoda</taxon>
        <taxon>Crustacea</taxon>
        <taxon>Multicrustacea</taxon>
        <taxon>Malacostraca</taxon>
        <taxon>Eumalacostraca</taxon>
        <taxon>Eucarida</taxon>
        <taxon>Decapoda</taxon>
        <taxon>Pleocyemata</taxon>
        <taxon>Brachyura</taxon>
        <taxon>Eubrachyura</taxon>
        <taxon>Portunoidea</taxon>
        <taxon>Portunidae</taxon>
        <taxon>Portuninae</taxon>
        <taxon>Portunus</taxon>
    </lineage>
</organism>
<accession>A0A5B7JCM6</accession>
<reference evidence="1 2" key="1">
    <citation type="submission" date="2019-05" db="EMBL/GenBank/DDBJ databases">
        <title>Another draft genome of Portunus trituberculatus and its Hox gene families provides insights of decapod evolution.</title>
        <authorList>
            <person name="Jeong J.-H."/>
            <person name="Song I."/>
            <person name="Kim S."/>
            <person name="Choi T."/>
            <person name="Kim D."/>
            <person name="Ryu S."/>
            <person name="Kim W."/>
        </authorList>
    </citation>
    <scope>NUCLEOTIDE SEQUENCE [LARGE SCALE GENOMIC DNA]</scope>
    <source>
        <tissue evidence="1">Muscle</tissue>
    </source>
</reference>
<gene>
    <name evidence="1" type="ORF">E2C01_086895</name>
</gene>
<keyword evidence="2" id="KW-1185">Reference proteome</keyword>
<evidence type="ECO:0000313" key="1">
    <source>
        <dbReference type="EMBL" id="MPC91836.1"/>
    </source>
</evidence>